<keyword evidence="2" id="KW-1133">Transmembrane helix</keyword>
<comment type="caution">
    <text evidence="3">The sequence shown here is derived from an EMBL/GenBank/DDBJ whole genome shotgun (WGS) entry which is preliminary data.</text>
</comment>
<dbReference type="EMBL" id="LNQE01001355">
    <property type="protein sequence ID" value="KUG18840.1"/>
    <property type="molecule type" value="Genomic_DNA"/>
</dbReference>
<dbReference type="Pfam" id="PF19094">
    <property type="entry name" value="EMC6_arch"/>
    <property type="match status" value="1"/>
</dbReference>
<feature type="transmembrane region" description="Helical" evidence="2">
    <location>
        <begin position="124"/>
        <end position="142"/>
    </location>
</feature>
<gene>
    <name evidence="3" type="ORF">ASZ90_011438</name>
</gene>
<protein>
    <submittedName>
        <fullName evidence="3">Uncharacterized protein</fullName>
    </submittedName>
</protein>
<feature type="region of interest" description="Disordered" evidence="1">
    <location>
        <begin position="1"/>
        <end position="50"/>
    </location>
</feature>
<name>A0A0W8FD87_9ZZZZ</name>
<evidence type="ECO:0000256" key="1">
    <source>
        <dbReference type="SAM" id="MobiDB-lite"/>
    </source>
</evidence>
<evidence type="ECO:0000313" key="3">
    <source>
        <dbReference type="EMBL" id="KUG18840.1"/>
    </source>
</evidence>
<proteinExistence type="predicted"/>
<organism evidence="3">
    <name type="scientific">hydrocarbon metagenome</name>
    <dbReference type="NCBI Taxonomy" id="938273"/>
    <lineage>
        <taxon>unclassified sequences</taxon>
        <taxon>metagenomes</taxon>
        <taxon>ecological metagenomes</taxon>
    </lineage>
</organism>
<feature type="compositionally biased region" description="Basic and acidic residues" evidence="1">
    <location>
        <begin position="25"/>
        <end position="50"/>
    </location>
</feature>
<keyword evidence="2" id="KW-0812">Transmembrane</keyword>
<feature type="transmembrane region" description="Helical" evidence="2">
    <location>
        <begin position="90"/>
        <end position="112"/>
    </location>
</feature>
<accession>A0A0W8FD87</accession>
<dbReference type="AlphaFoldDB" id="A0A0W8FD87"/>
<dbReference type="InterPro" id="IPR043941">
    <property type="entry name" value="EMC6-arch"/>
</dbReference>
<feature type="transmembrane region" description="Helical" evidence="2">
    <location>
        <begin position="54"/>
        <end position="75"/>
    </location>
</feature>
<reference evidence="3" key="1">
    <citation type="journal article" date="2015" name="Proc. Natl. Acad. Sci. U.S.A.">
        <title>Networks of energetic and metabolic interactions define dynamics in microbial communities.</title>
        <authorList>
            <person name="Embree M."/>
            <person name="Liu J.K."/>
            <person name="Al-Bassam M.M."/>
            <person name="Zengler K."/>
        </authorList>
    </citation>
    <scope>NUCLEOTIDE SEQUENCE</scope>
</reference>
<keyword evidence="2" id="KW-0472">Membrane</keyword>
<evidence type="ECO:0000256" key="2">
    <source>
        <dbReference type="SAM" id="Phobius"/>
    </source>
</evidence>
<sequence length="144" mass="16337">MAKKEKKSGRKDERGLAAEQNKMTAPKEAETKTKKEPARPKTAADRKKDRRDGIVKTVFAAALGVLSGFACYYIASTTGENPWEIGEFPWHFILLSVILVTSLFQRVAYPLLKIDAASFKTKDWLYVEFIVVDLWLVTWTILLN</sequence>